<protein>
    <submittedName>
        <fullName evidence="2">Uncharacterized protein</fullName>
    </submittedName>
</protein>
<feature type="region of interest" description="Disordered" evidence="1">
    <location>
        <begin position="80"/>
        <end position="102"/>
    </location>
</feature>
<proteinExistence type="predicted"/>
<reference evidence="2 3" key="1">
    <citation type="submission" date="2024-05" db="EMBL/GenBank/DDBJ databases">
        <title>Genome sequencing and assembly of Indian major carp, Cirrhinus mrigala (Hamilton, 1822).</title>
        <authorList>
            <person name="Mohindra V."/>
            <person name="Chowdhury L.M."/>
            <person name="Lal K."/>
            <person name="Jena J.K."/>
        </authorList>
    </citation>
    <scope>NUCLEOTIDE SEQUENCE [LARGE SCALE GENOMIC DNA]</scope>
    <source>
        <strain evidence="2">CM1030</strain>
        <tissue evidence="2">Blood</tissue>
    </source>
</reference>
<dbReference type="InterPro" id="IPR047118">
    <property type="entry name" value="Fbxo7"/>
</dbReference>
<organism evidence="2 3">
    <name type="scientific">Cirrhinus mrigala</name>
    <name type="common">Mrigala</name>
    <dbReference type="NCBI Taxonomy" id="683832"/>
    <lineage>
        <taxon>Eukaryota</taxon>
        <taxon>Metazoa</taxon>
        <taxon>Chordata</taxon>
        <taxon>Craniata</taxon>
        <taxon>Vertebrata</taxon>
        <taxon>Euteleostomi</taxon>
        <taxon>Actinopterygii</taxon>
        <taxon>Neopterygii</taxon>
        <taxon>Teleostei</taxon>
        <taxon>Ostariophysi</taxon>
        <taxon>Cypriniformes</taxon>
        <taxon>Cyprinidae</taxon>
        <taxon>Labeoninae</taxon>
        <taxon>Labeonini</taxon>
        <taxon>Cirrhinus</taxon>
    </lineage>
</organism>
<sequence length="102" mass="11438">LYKKKFKQRKENERRGRCRFYPSHVPPIFPLTPIPSAPVPLPLYPPGIIGGDYDQAPVILPRPRFDPIGPLPGHLPGMGVPIGRRSLRPGGNRPVDIRRGFI</sequence>
<feature type="non-terminal residue" evidence="2">
    <location>
        <position position="1"/>
    </location>
</feature>
<evidence type="ECO:0000313" key="2">
    <source>
        <dbReference type="EMBL" id="KAL0196554.1"/>
    </source>
</evidence>
<dbReference type="Proteomes" id="UP001529510">
    <property type="component" value="Unassembled WGS sequence"/>
</dbReference>
<evidence type="ECO:0000256" key="1">
    <source>
        <dbReference type="SAM" id="MobiDB-lite"/>
    </source>
</evidence>
<keyword evidence="3" id="KW-1185">Reference proteome</keyword>
<evidence type="ECO:0000313" key="3">
    <source>
        <dbReference type="Proteomes" id="UP001529510"/>
    </source>
</evidence>
<name>A0ABD0RDN4_CIRMR</name>
<dbReference type="PANTHER" id="PTHR15537">
    <property type="entry name" value="F-BOX ONLY PROTEIN 7"/>
    <property type="match status" value="1"/>
</dbReference>
<dbReference type="PANTHER" id="PTHR15537:SF2">
    <property type="entry name" value="F-BOX ONLY PROTEIN 7"/>
    <property type="match status" value="1"/>
</dbReference>
<gene>
    <name evidence="2" type="ORF">M9458_010126</name>
</gene>
<comment type="caution">
    <text evidence="2">The sequence shown here is derived from an EMBL/GenBank/DDBJ whole genome shotgun (WGS) entry which is preliminary data.</text>
</comment>
<dbReference type="AlphaFoldDB" id="A0ABD0RDN4"/>
<dbReference type="EMBL" id="JAMKFB020000004">
    <property type="protein sequence ID" value="KAL0196554.1"/>
    <property type="molecule type" value="Genomic_DNA"/>
</dbReference>
<accession>A0ABD0RDN4</accession>